<name>A0A4Y2VR71_ARAVE</name>
<feature type="non-terminal residue" evidence="2">
    <location>
        <position position="1"/>
    </location>
</feature>
<comment type="caution">
    <text evidence="2">The sequence shown here is derived from an EMBL/GenBank/DDBJ whole genome shotgun (WGS) entry which is preliminary data.</text>
</comment>
<evidence type="ECO:0000313" key="1">
    <source>
        <dbReference type="EMBL" id="GBO22265.1"/>
    </source>
</evidence>
<organism evidence="2 3">
    <name type="scientific">Araneus ventricosus</name>
    <name type="common">Orbweaver spider</name>
    <name type="synonym">Epeira ventricosa</name>
    <dbReference type="NCBI Taxonomy" id="182803"/>
    <lineage>
        <taxon>Eukaryota</taxon>
        <taxon>Metazoa</taxon>
        <taxon>Ecdysozoa</taxon>
        <taxon>Arthropoda</taxon>
        <taxon>Chelicerata</taxon>
        <taxon>Arachnida</taxon>
        <taxon>Araneae</taxon>
        <taxon>Araneomorphae</taxon>
        <taxon>Entelegynae</taxon>
        <taxon>Araneoidea</taxon>
        <taxon>Araneidae</taxon>
        <taxon>Araneus</taxon>
    </lineage>
</organism>
<keyword evidence="3" id="KW-1185">Reference proteome</keyword>
<evidence type="ECO:0000313" key="3">
    <source>
        <dbReference type="Proteomes" id="UP000499080"/>
    </source>
</evidence>
<accession>A0A4Y2VR71</accession>
<dbReference type="InterPro" id="IPR029058">
    <property type="entry name" value="AB_hydrolase_fold"/>
</dbReference>
<dbReference type="EMBL" id="BGPR01050137">
    <property type="protein sequence ID" value="GBO27152.1"/>
    <property type="molecule type" value="Genomic_DNA"/>
</dbReference>
<dbReference type="AlphaFoldDB" id="A0A4Y2VR71"/>
<reference evidence="2 3" key="1">
    <citation type="journal article" date="2019" name="Sci. Rep.">
        <title>Orb-weaving spider Araneus ventricosus genome elucidates the spidroin gene catalogue.</title>
        <authorList>
            <person name="Kono N."/>
            <person name="Nakamura H."/>
            <person name="Ohtoshi R."/>
            <person name="Moran D.A.P."/>
            <person name="Shinohara A."/>
            <person name="Yoshida Y."/>
            <person name="Fujiwara M."/>
            <person name="Mori M."/>
            <person name="Tomita M."/>
            <person name="Arakawa K."/>
        </authorList>
    </citation>
    <scope>NUCLEOTIDE SEQUENCE [LARGE SCALE GENOMIC DNA]</scope>
</reference>
<dbReference type="EMBL" id="BGPR01045365">
    <property type="protein sequence ID" value="GBO22265.1"/>
    <property type="molecule type" value="Genomic_DNA"/>
</dbReference>
<gene>
    <name evidence="2" type="ORF">AVEN_137877_1</name>
    <name evidence="1" type="ORF">AVEN_230367_1</name>
</gene>
<evidence type="ECO:0000313" key="2">
    <source>
        <dbReference type="EMBL" id="GBO27152.1"/>
    </source>
</evidence>
<dbReference type="Proteomes" id="UP000499080">
    <property type="component" value="Unassembled WGS sequence"/>
</dbReference>
<protein>
    <submittedName>
        <fullName evidence="2">Uncharacterized protein</fullName>
    </submittedName>
</protein>
<proteinExistence type="predicted"/>
<dbReference type="Gene3D" id="3.40.50.1820">
    <property type="entry name" value="alpha/beta hydrolase"/>
    <property type="match status" value="1"/>
</dbReference>
<sequence>TFIAVECESYERFEKAECDNNGTIVSVMGLRAQKIPNLGGSRKFYLNTDSESPFCEE</sequence>